<dbReference type="EMBL" id="MF600313">
    <property type="protein sequence ID" value="AVN58623.1"/>
    <property type="molecule type" value="Genomic_DNA"/>
</dbReference>
<keyword evidence="1" id="KW-0614">Plasmid</keyword>
<dbReference type="RefSeq" id="WP_172692700.1">
    <property type="nucleotide sequence ID" value="NZ_MF600313.1"/>
</dbReference>
<evidence type="ECO:0000313" key="1">
    <source>
        <dbReference type="EMBL" id="AVN58623.1"/>
    </source>
</evidence>
<sequence length="109" mass="12104">MITTLAALKRTLQLGTIVTLTNRERPVLRGGYDARGIARRVVRVQGRKVAFESVRPDTKQPSWLSWPKANEVGFAIEESSGKQLFTVHGMTYRIESFAADDRAAMSVPA</sequence>
<accession>A0A343VRU9</accession>
<dbReference type="AlphaFoldDB" id="A0A343VRU9"/>
<organism evidence="1">
    <name type="scientific">Mycolicibacterium sp. CBMA 213</name>
    <dbReference type="NCBI Taxonomy" id="1968788"/>
    <lineage>
        <taxon>Bacteria</taxon>
        <taxon>Bacillati</taxon>
        <taxon>Actinomycetota</taxon>
        <taxon>Actinomycetes</taxon>
        <taxon>Mycobacteriales</taxon>
        <taxon>Mycobacteriaceae</taxon>
        <taxon>Mycolicibacterium</taxon>
    </lineage>
</organism>
<reference evidence="1" key="1">
    <citation type="journal article" date="2018" name="Front. Microbiol.">
        <title>Beyond the Limits: tRNA Array Units in Mycobacterium Genomes.</title>
        <authorList>
            <person name="Morgado S.M."/>
            <person name="Vicente A.C."/>
        </authorList>
    </citation>
    <scope>NUCLEOTIDE SEQUENCE</scope>
    <source>
        <strain evidence="1">CBMA 213</strain>
        <plasmid evidence="1">pCBMA213_1</plasmid>
    </source>
</reference>
<protein>
    <submittedName>
        <fullName evidence="1">Uncharacterized protein</fullName>
    </submittedName>
</protein>
<geneLocation type="plasmid" evidence="1">
    <name>pCBMA213_1</name>
</geneLocation>
<name>A0A343VRU9_9MYCO</name>
<gene>
    <name evidence="1" type="ORF">B5P44_p00361</name>
</gene>
<proteinExistence type="predicted"/>